<reference evidence="1 2" key="1">
    <citation type="submission" date="2016-09" db="EMBL/GenBank/DDBJ databases">
        <title>Extensive genetic diversity and differential bi-allelic expression allows diatom success in the polar Southern Ocean.</title>
        <authorList>
            <consortium name="DOE Joint Genome Institute"/>
            <person name="Mock T."/>
            <person name="Otillar R.P."/>
            <person name="Strauss J."/>
            <person name="Dupont C."/>
            <person name="Frickenhaus S."/>
            <person name="Maumus F."/>
            <person name="Mcmullan M."/>
            <person name="Sanges R."/>
            <person name="Schmutz J."/>
            <person name="Toseland A."/>
            <person name="Valas R."/>
            <person name="Veluchamy A."/>
            <person name="Ward B.J."/>
            <person name="Allen A."/>
            <person name="Barry K."/>
            <person name="Falciatore A."/>
            <person name="Ferrante M."/>
            <person name="Fortunato A.E."/>
            <person name="Gloeckner G."/>
            <person name="Gruber A."/>
            <person name="Hipkin R."/>
            <person name="Janech M."/>
            <person name="Kroth P."/>
            <person name="Leese F."/>
            <person name="Lindquist E."/>
            <person name="Lyon B.R."/>
            <person name="Martin J."/>
            <person name="Mayer C."/>
            <person name="Parker M."/>
            <person name="Quesneville H."/>
            <person name="Raymond J."/>
            <person name="Uhlig C."/>
            <person name="Valentin K.U."/>
            <person name="Worden A.Z."/>
            <person name="Armbrust E.V."/>
            <person name="Bowler C."/>
            <person name="Green B."/>
            <person name="Moulton V."/>
            <person name="Van Oosterhout C."/>
            <person name="Grigoriev I."/>
        </authorList>
    </citation>
    <scope>NUCLEOTIDE SEQUENCE [LARGE SCALE GENOMIC DNA]</scope>
    <source>
        <strain evidence="1 2">CCMP1102</strain>
    </source>
</reference>
<accession>A0A1E7FZI1</accession>
<protein>
    <submittedName>
        <fullName evidence="1">Uncharacterized protein</fullName>
    </submittedName>
</protein>
<organism evidence="1 2">
    <name type="scientific">Fragilariopsis cylindrus CCMP1102</name>
    <dbReference type="NCBI Taxonomy" id="635003"/>
    <lineage>
        <taxon>Eukaryota</taxon>
        <taxon>Sar</taxon>
        <taxon>Stramenopiles</taxon>
        <taxon>Ochrophyta</taxon>
        <taxon>Bacillariophyta</taxon>
        <taxon>Bacillariophyceae</taxon>
        <taxon>Bacillariophycidae</taxon>
        <taxon>Bacillariales</taxon>
        <taxon>Bacillariaceae</taxon>
        <taxon>Fragilariopsis</taxon>
    </lineage>
</organism>
<sequence length="57" mass="6957">MIAVHRHRRHIYNQYRLIPDYMSKIGIIFVPMLCVHHVHKVQLLYLGVLYLVFRNIK</sequence>
<evidence type="ECO:0000313" key="2">
    <source>
        <dbReference type="Proteomes" id="UP000095751"/>
    </source>
</evidence>
<name>A0A1E7FZI1_9STRA</name>
<dbReference type="AlphaFoldDB" id="A0A1E7FZI1"/>
<gene>
    <name evidence="1" type="ORF">FRACYDRAFT_267558</name>
</gene>
<dbReference type="Proteomes" id="UP000095751">
    <property type="component" value="Unassembled WGS sequence"/>
</dbReference>
<dbReference type="InParanoid" id="A0A1E7FZI1"/>
<keyword evidence="2" id="KW-1185">Reference proteome</keyword>
<proteinExistence type="predicted"/>
<dbReference type="KEGG" id="fcy:FRACYDRAFT_267558"/>
<evidence type="ECO:0000313" key="1">
    <source>
        <dbReference type="EMBL" id="OEU23548.1"/>
    </source>
</evidence>
<dbReference type="EMBL" id="KV784353">
    <property type="protein sequence ID" value="OEU23548.1"/>
    <property type="molecule type" value="Genomic_DNA"/>
</dbReference>